<dbReference type="EMBL" id="JAWDIS010000001">
    <property type="protein sequence ID" value="MDU0365586.1"/>
    <property type="molecule type" value="Genomic_DNA"/>
</dbReference>
<keyword evidence="3" id="KW-0902">Two-component regulatory system</keyword>
<keyword evidence="6" id="KW-0804">Transcription</keyword>
<dbReference type="PROSITE" id="PS51755">
    <property type="entry name" value="OMPR_PHOB"/>
    <property type="match status" value="1"/>
</dbReference>
<feature type="modified residue" description="4-aspartylphosphate" evidence="7">
    <location>
        <position position="70"/>
    </location>
</feature>
<keyword evidence="4" id="KW-0805">Transcription regulation</keyword>
<sequence length="237" mass="26009">MDRAPARGRGAVTTAAPAPRARLLYVEDDAEIAAMTLEVLREVYDVTHESDGLAGRERALRDRFDVVVLDRRLPGCDGAEIVRSLRAAHITTPVLMLTALGAVSDRVDGLDAGANDYLLKPFDFDELLARLRALLRAFRTEGRRREVSDWTYLPDTGVAYGPSGARVALTATENAVLDLLSRSPDHVFSREEIAGAVFRSPDAVTTVDTYVHYVRRKTATEVIETVRGRGYRAGAAR</sequence>
<dbReference type="Gene3D" id="1.10.10.10">
    <property type="entry name" value="Winged helix-like DNA-binding domain superfamily/Winged helix DNA-binding domain"/>
    <property type="match status" value="1"/>
</dbReference>
<comment type="caution">
    <text evidence="11">The sequence shown here is derived from an EMBL/GenBank/DDBJ whole genome shotgun (WGS) entry which is preliminary data.</text>
</comment>
<comment type="subcellular location">
    <subcellularLocation>
        <location evidence="1">Cytoplasm</location>
    </subcellularLocation>
</comment>
<dbReference type="InterPro" id="IPR039420">
    <property type="entry name" value="WalR-like"/>
</dbReference>
<evidence type="ECO:0000256" key="5">
    <source>
        <dbReference type="ARBA" id="ARBA00023125"/>
    </source>
</evidence>
<dbReference type="PANTHER" id="PTHR48111">
    <property type="entry name" value="REGULATOR OF RPOS"/>
    <property type="match status" value="1"/>
</dbReference>
<evidence type="ECO:0000256" key="7">
    <source>
        <dbReference type="PROSITE-ProRule" id="PRU00169"/>
    </source>
</evidence>
<dbReference type="Pfam" id="PF00486">
    <property type="entry name" value="Trans_reg_C"/>
    <property type="match status" value="1"/>
</dbReference>
<evidence type="ECO:0000256" key="4">
    <source>
        <dbReference type="ARBA" id="ARBA00023015"/>
    </source>
</evidence>
<dbReference type="PANTHER" id="PTHR48111:SF22">
    <property type="entry name" value="REGULATOR OF RPOS"/>
    <property type="match status" value="1"/>
</dbReference>
<evidence type="ECO:0000313" key="12">
    <source>
        <dbReference type="Proteomes" id="UP001263371"/>
    </source>
</evidence>
<evidence type="ECO:0000256" key="6">
    <source>
        <dbReference type="ARBA" id="ARBA00023163"/>
    </source>
</evidence>
<feature type="domain" description="Response regulatory" evidence="9">
    <location>
        <begin position="22"/>
        <end position="135"/>
    </location>
</feature>
<dbReference type="Pfam" id="PF00072">
    <property type="entry name" value="Response_reg"/>
    <property type="match status" value="1"/>
</dbReference>
<evidence type="ECO:0000256" key="1">
    <source>
        <dbReference type="ARBA" id="ARBA00004496"/>
    </source>
</evidence>
<name>A0ABU3T2J0_9MICO</name>
<dbReference type="InterPro" id="IPR001867">
    <property type="entry name" value="OmpR/PhoB-type_DNA-bd"/>
</dbReference>
<keyword evidence="12" id="KW-1185">Reference proteome</keyword>
<evidence type="ECO:0000256" key="2">
    <source>
        <dbReference type="ARBA" id="ARBA00022553"/>
    </source>
</evidence>
<dbReference type="Proteomes" id="UP001263371">
    <property type="component" value="Unassembled WGS sequence"/>
</dbReference>
<feature type="DNA-binding region" description="OmpR/PhoB-type" evidence="8">
    <location>
        <begin position="142"/>
        <end position="235"/>
    </location>
</feature>
<dbReference type="PROSITE" id="PS50110">
    <property type="entry name" value="RESPONSE_REGULATORY"/>
    <property type="match status" value="1"/>
</dbReference>
<dbReference type="Gene3D" id="3.40.50.2300">
    <property type="match status" value="1"/>
</dbReference>
<dbReference type="InterPro" id="IPR011006">
    <property type="entry name" value="CheY-like_superfamily"/>
</dbReference>
<dbReference type="InterPro" id="IPR001789">
    <property type="entry name" value="Sig_transdc_resp-reg_receiver"/>
</dbReference>
<organism evidence="11 12">
    <name type="scientific">Microbacterium galbum</name>
    <dbReference type="NCBI Taxonomy" id="3075994"/>
    <lineage>
        <taxon>Bacteria</taxon>
        <taxon>Bacillati</taxon>
        <taxon>Actinomycetota</taxon>
        <taxon>Actinomycetes</taxon>
        <taxon>Micrococcales</taxon>
        <taxon>Microbacteriaceae</taxon>
        <taxon>Microbacterium</taxon>
    </lineage>
</organism>
<dbReference type="SUPFAM" id="SSF52172">
    <property type="entry name" value="CheY-like"/>
    <property type="match status" value="1"/>
</dbReference>
<dbReference type="SMART" id="SM00862">
    <property type="entry name" value="Trans_reg_C"/>
    <property type="match status" value="1"/>
</dbReference>
<reference evidence="11 12" key="1">
    <citation type="submission" date="2023-09" db="EMBL/GenBank/DDBJ databases">
        <title>Microbacterium fusihabitans sp. nov., Microbacterium phycihabitans sp. nov., and Microbacterium cervinum sp. nov., isolated from dried seaweeds of beach.</title>
        <authorList>
            <person name="Lee S.D."/>
        </authorList>
    </citation>
    <scope>NUCLEOTIDE SEQUENCE [LARGE SCALE GENOMIC DNA]</scope>
    <source>
        <strain evidence="11 12">KSW4-17</strain>
    </source>
</reference>
<evidence type="ECO:0000256" key="3">
    <source>
        <dbReference type="ARBA" id="ARBA00023012"/>
    </source>
</evidence>
<accession>A0ABU3T2J0</accession>
<evidence type="ECO:0000259" key="9">
    <source>
        <dbReference type="PROSITE" id="PS50110"/>
    </source>
</evidence>
<keyword evidence="2 7" id="KW-0597">Phosphoprotein</keyword>
<protein>
    <submittedName>
        <fullName evidence="11">Response regulator transcription factor</fullName>
    </submittedName>
</protein>
<evidence type="ECO:0000259" key="10">
    <source>
        <dbReference type="PROSITE" id="PS51755"/>
    </source>
</evidence>
<keyword evidence="5 8" id="KW-0238">DNA-binding</keyword>
<dbReference type="RefSeq" id="WP_315992909.1">
    <property type="nucleotide sequence ID" value="NZ_JAWDIS010000001.1"/>
</dbReference>
<feature type="domain" description="OmpR/PhoB-type" evidence="10">
    <location>
        <begin position="142"/>
        <end position="235"/>
    </location>
</feature>
<evidence type="ECO:0000313" key="11">
    <source>
        <dbReference type="EMBL" id="MDU0365586.1"/>
    </source>
</evidence>
<dbReference type="CDD" id="cd00383">
    <property type="entry name" value="trans_reg_C"/>
    <property type="match status" value="1"/>
</dbReference>
<evidence type="ECO:0000256" key="8">
    <source>
        <dbReference type="PROSITE-ProRule" id="PRU01091"/>
    </source>
</evidence>
<proteinExistence type="predicted"/>
<dbReference type="SMART" id="SM00448">
    <property type="entry name" value="REC"/>
    <property type="match status" value="1"/>
</dbReference>
<gene>
    <name evidence="11" type="ORF">RWH45_00085</name>
</gene>
<dbReference type="InterPro" id="IPR036388">
    <property type="entry name" value="WH-like_DNA-bd_sf"/>
</dbReference>